<evidence type="ECO:0000259" key="16">
    <source>
        <dbReference type="PROSITE" id="PS50109"/>
    </source>
</evidence>
<keyword evidence="6" id="KW-0597">Phosphoprotein</keyword>
<dbReference type="PANTHER" id="PTHR44936:SF5">
    <property type="entry name" value="SENSOR HISTIDINE KINASE ENVZ"/>
    <property type="match status" value="1"/>
</dbReference>
<keyword evidence="4" id="KW-1003">Cell membrane</keyword>
<dbReference type="SUPFAM" id="SSF55874">
    <property type="entry name" value="ATPase domain of HSP90 chaperone/DNA topoisomerase II/histidine kinase"/>
    <property type="match status" value="1"/>
</dbReference>
<dbReference type="SMART" id="SM00387">
    <property type="entry name" value="HATPase_c"/>
    <property type="match status" value="1"/>
</dbReference>
<evidence type="ECO:0000256" key="5">
    <source>
        <dbReference type="ARBA" id="ARBA00022519"/>
    </source>
</evidence>
<accession>A0A1C3X3C4</accession>
<evidence type="ECO:0000313" key="19">
    <source>
        <dbReference type="Proteomes" id="UP000199205"/>
    </source>
</evidence>
<evidence type="ECO:0000256" key="7">
    <source>
        <dbReference type="ARBA" id="ARBA00022679"/>
    </source>
</evidence>
<evidence type="ECO:0000256" key="12">
    <source>
        <dbReference type="ARBA" id="ARBA00022989"/>
    </source>
</evidence>
<protein>
    <recommendedName>
        <fullName evidence="3">histidine kinase</fullName>
        <ecNumber evidence="3">2.7.13.3</ecNumber>
    </recommendedName>
</protein>
<evidence type="ECO:0000256" key="1">
    <source>
        <dbReference type="ARBA" id="ARBA00000085"/>
    </source>
</evidence>
<keyword evidence="12 15" id="KW-1133">Transmembrane helix</keyword>
<organism evidence="18 19">
    <name type="scientific">Rhizobium lusitanum</name>
    <dbReference type="NCBI Taxonomy" id="293958"/>
    <lineage>
        <taxon>Bacteria</taxon>
        <taxon>Pseudomonadati</taxon>
        <taxon>Pseudomonadota</taxon>
        <taxon>Alphaproteobacteria</taxon>
        <taxon>Hyphomicrobiales</taxon>
        <taxon>Rhizobiaceae</taxon>
        <taxon>Rhizobium/Agrobacterium group</taxon>
        <taxon>Rhizobium</taxon>
    </lineage>
</organism>
<evidence type="ECO:0000256" key="4">
    <source>
        <dbReference type="ARBA" id="ARBA00022475"/>
    </source>
</evidence>
<keyword evidence="11" id="KW-0067">ATP-binding</keyword>
<dbReference type="PROSITE" id="PS50109">
    <property type="entry name" value="HIS_KIN"/>
    <property type="match status" value="1"/>
</dbReference>
<dbReference type="Pfam" id="PF00672">
    <property type="entry name" value="HAMP"/>
    <property type="match status" value="1"/>
</dbReference>
<comment type="subcellular location">
    <subcellularLocation>
        <location evidence="2">Cell inner membrane</location>
        <topology evidence="2">Multi-pass membrane protein</topology>
    </subcellularLocation>
</comment>
<dbReference type="InterPro" id="IPR050980">
    <property type="entry name" value="2C_sensor_his_kinase"/>
</dbReference>
<dbReference type="CDD" id="cd00082">
    <property type="entry name" value="HisKA"/>
    <property type="match status" value="1"/>
</dbReference>
<evidence type="ECO:0000256" key="2">
    <source>
        <dbReference type="ARBA" id="ARBA00004429"/>
    </source>
</evidence>
<keyword evidence="10 18" id="KW-0418">Kinase</keyword>
<feature type="transmembrane region" description="Helical" evidence="15">
    <location>
        <begin position="6"/>
        <end position="29"/>
    </location>
</feature>
<keyword evidence="13" id="KW-0902">Two-component regulatory system</keyword>
<comment type="catalytic activity">
    <reaction evidence="1">
        <text>ATP + protein L-histidine = ADP + protein N-phospho-L-histidine.</text>
        <dbReference type="EC" id="2.7.13.3"/>
    </reaction>
</comment>
<evidence type="ECO:0000256" key="15">
    <source>
        <dbReference type="SAM" id="Phobius"/>
    </source>
</evidence>
<dbReference type="InterPro" id="IPR036890">
    <property type="entry name" value="HATPase_C_sf"/>
</dbReference>
<keyword evidence="9" id="KW-0547">Nucleotide-binding</keyword>
<dbReference type="InterPro" id="IPR003661">
    <property type="entry name" value="HisK_dim/P_dom"/>
</dbReference>
<gene>
    <name evidence="18" type="ORF">GA0061101_1242</name>
</gene>
<evidence type="ECO:0000259" key="17">
    <source>
        <dbReference type="PROSITE" id="PS50885"/>
    </source>
</evidence>
<dbReference type="PROSITE" id="PS50885">
    <property type="entry name" value="HAMP"/>
    <property type="match status" value="1"/>
</dbReference>
<evidence type="ECO:0000256" key="10">
    <source>
        <dbReference type="ARBA" id="ARBA00022777"/>
    </source>
</evidence>
<proteinExistence type="predicted"/>
<evidence type="ECO:0000256" key="3">
    <source>
        <dbReference type="ARBA" id="ARBA00012438"/>
    </source>
</evidence>
<feature type="domain" description="HAMP" evidence="17">
    <location>
        <begin position="184"/>
        <end position="236"/>
    </location>
</feature>
<dbReference type="SUPFAM" id="SSF47384">
    <property type="entry name" value="Homodimeric domain of signal transducing histidine kinase"/>
    <property type="match status" value="1"/>
</dbReference>
<dbReference type="RefSeq" id="WP_092576465.1">
    <property type="nucleotide sequence ID" value="NZ_FMAF01000024.1"/>
</dbReference>
<feature type="transmembrane region" description="Helical" evidence="15">
    <location>
        <begin position="164"/>
        <end position="184"/>
    </location>
</feature>
<evidence type="ECO:0000256" key="6">
    <source>
        <dbReference type="ARBA" id="ARBA00022553"/>
    </source>
</evidence>
<keyword evidence="14 15" id="KW-0472">Membrane</keyword>
<dbReference type="CDD" id="cd06225">
    <property type="entry name" value="HAMP"/>
    <property type="match status" value="1"/>
</dbReference>
<dbReference type="PANTHER" id="PTHR44936">
    <property type="entry name" value="SENSOR PROTEIN CREC"/>
    <property type="match status" value="1"/>
</dbReference>
<dbReference type="InterPro" id="IPR005467">
    <property type="entry name" value="His_kinase_dom"/>
</dbReference>
<keyword evidence="7" id="KW-0808">Transferase</keyword>
<keyword evidence="5" id="KW-0997">Cell inner membrane</keyword>
<dbReference type="OrthoDB" id="9804645at2"/>
<reference evidence="18 19" key="1">
    <citation type="submission" date="2016-08" db="EMBL/GenBank/DDBJ databases">
        <authorList>
            <person name="Seilhamer J.J."/>
        </authorList>
    </citation>
    <scope>NUCLEOTIDE SEQUENCE [LARGE SCALE GENOMIC DNA]</scope>
    <source>
        <strain evidence="18 19">P1-7</strain>
    </source>
</reference>
<evidence type="ECO:0000256" key="8">
    <source>
        <dbReference type="ARBA" id="ARBA00022692"/>
    </source>
</evidence>
<dbReference type="SMART" id="SM00304">
    <property type="entry name" value="HAMP"/>
    <property type="match status" value="1"/>
</dbReference>
<dbReference type="Proteomes" id="UP000199205">
    <property type="component" value="Unassembled WGS sequence"/>
</dbReference>
<dbReference type="GO" id="GO:0005524">
    <property type="term" value="F:ATP binding"/>
    <property type="evidence" value="ECO:0007669"/>
    <property type="project" value="UniProtKB-KW"/>
</dbReference>
<dbReference type="EMBL" id="FMAF01000024">
    <property type="protein sequence ID" value="SCB46731.1"/>
    <property type="molecule type" value="Genomic_DNA"/>
</dbReference>
<dbReference type="InterPro" id="IPR003660">
    <property type="entry name" value="HAMP_dom"/>
</dbReference>
<evidence type="ECO:0000256" key="9">
    <source>
        <dbReference type="ARBA" id="ARBA00022741"/>
    </source>
</evidence>
<dbReference type="InterPro" id="IPR036097">
    <property type="entry name" value="HisK_dim/P_sf"/>
</dbReference>
<evidence type="ECO:0000256" key="11">
    <source>
        <dbReference type="ARBA" id="ARBA00022840"/>
    </source>
</evidence>
<dbReference type="EC" id="2.7.13.3" evidence="3"/>
<dbReference type="InterPro" id="IPR004358">
    <property type="entry name" value="Sig_transdc_His_kin-like_C"/>
</dbReference>
<evidence type="ECO:0000256" key="13">
    <source>
        <dbReference type="ARBA" id="ARBA00023012"/>
    </source>
</evidence>
<dbReference type="InterPro" id="IPR003594">
    <property type="entry name" value="HATPase_dom"/>
</dbReference>
<dbReference type="Gene3D" id="3.30.565.10">
    <property type="entry name" value="Histidine kinase-like ATPase, C-terminal domain"/>
    <property type="match status" value="1"/>
</dbReference>
<sequence length="450" mass="48176">MLKLGLVARIIMIVAVALFVIQLAAFAAAQLKPNTSLDPEISPAMQVKSAIRLLDAIPPETQPLAVRALNANGLALSLIDAPLPGQKDDASNLTLTDKLAREFAAIALGNRYFNMRSLPERPQGWFSVGAPDRIVEVSIGVAGGKVAVFRLPDTPTVRLRGVPVGLMAGVLGMLVAVIAIAAVARETRPLTRLSRTVNSIGNGLQPVDIPERGACELRMLIRAINAMQLRIAALVNNRTLIIGAISHDLRTYLTRFRLRMEMMPDTPHRDRAIADVEAMQRLVEDALGFARSTVVPDGKIIVDLDVAVCSHVAERQDASDLVAFSPFGQPLAVTMPQTALVRVLDNLIDNALRYGGCAEVGVEHRGDQGAIIVGDRGPGIPTERRKEVLEPFVRLEESRNRDLGGSGLGLAIVRQILDAHGGALCLEDREGGGLNAVVLLPLAATERKAA</sequence>
<keyword evidence="8 15" id="KW-0812">Transmembrane</keyword>
<name>A0A1C3X3C4_9HYPH</name>
<dbReference type="GO" id="GO:0005886">
    <property type="term" value="C:plasma membrane"/>
    <property type="evidence" value="ECO:0007669"/>
    <property type="project" value="UniProtKB-SubCell"/>
</dbReference>
<evidence type="ECO:0000313" key="18">
    <source>
        <dbReference type="EMBL" id="SCB46731.1"/>
    </source>
</evidence>
<dbReference type="AlphaFoldDB" id="A0A1C3X3C4"/>
<dbReference type="PRINTS" id="PR00344">
    <property type="entry name" value="BCTRLSENSOR"/>
</dbReference>
<dbReference type="GO" id="GO:0000155">
    <property type="term" value="F:phosphorelay sensor kinase activity"/>
    <property type="evidence" value="ECO:0007669"/>
    <property type="project" value="InterPro"/>
</dbReference>
<dbReference type="Pfam" id="PF02518">
    <property type="entry name" value="HATPase_c"/>
    <property type="match status" value="1"/>
</dbReference>
<dbReference type="Gene3D" id="1.10.287.130">
    <property type="match status" value="1"/>
</dbReference>
<evidence type="ECO:0000256" key="14">
    <source>
        <dbReference type="ARBA" id="ARBA00023136"/>
    </source>
</evidence>
<feature type="domain" description="Histidine kinase" evidence="16">
    <location>
        <begin position="244"/>
        <end position="444"/>
    </location>
</feature>